<evidence type="ECO:0000313" key="3">
    <source>
        <dbReference type="Proteomes" id="UP000224076"/>
    </source>
</evidence>
<proteinExistence type="predicted"/>
<evidence type="ECO:0000259" key="1">
    <source>
        <dbReference type="Pfam" id="PF10668"/>
    </source>
</evidence>
<gene>
    <name evidence="2" type="ORF">COK86_10145</name>
</gene>
<dbReference type="Proteomes" id="UP000224076">
    <property type="component" value="Unassembled WGS sequence"/>
</dbReference>
<dbReference type="InterPro" id="IPR018925">
    <property type="entry name" value="XtmA-like_N"/>
</dbReference>
<name>A0A2B3U4F4_BACCE</name>
<sequence length="37" mass="4388">MARQRSPDRDRAFEIYKASKGEKIWTGHKTSSEYDNK</sequence>
<evidence type="ECO:0000313" key="2">
    <source>
        <dbReference type="EMBL" id="PFU43798.1"/>
    </source>
</evidence>
<organism evidence="2 3">
    <name type="scientific">Bacillus cereus</name>
    <dbReference type="NCBI Taxonomy" id="1396"/>
    <lineage>
        <taxon>Bacteria</taxon>
        <taxon>Bacillati</taxon>
        <taxon>Bacillota</taxon>
        <taxon>Bacilli</taxon>
        <taxon>Bacillales</taxon>
        <taxon>Bacillaceae</taxon>
        <taxon>Bacillus</taxon>
        <taxon>Bacillus cereus group</taxon>
    </lineage>
</organism>
<dbReference type="EMBL" id="NVDG01000018">
    <property type="protein sequence ID" value="PFU43798.1"/>
    <property type="molecule type" value="Genomic_DNA"/>
</dbReference>
<dbReference type="Pfam" id="PF10668">
    <property type="entry name" value="Phage_terminase"/>
    <property type="match status" value="1"/>
</dbReference>
<dbReference type="AlphaFoldDB" id="A0A2B3U4F4"/>
<comment type="caution">
    <text evidence="2">The sequence shown here is derived from an EMBL/GenBank/DDBJ whole genome shotgun (WGS) entry which is preliminary data.</text>
</comment>
<reference evidence="2 3" key="1">
    <citation type="submission" date="2017-09" db="EMBL/GenBank/DDBJ databases">
        <title>Large-scale bioinformatics analysis of Bacillus genomes uncovers conserved roles of natural products in bacterial physiology.</title>
        <authorList>
            <consortium name="Agbiome Team Llc"/>
            <person name="Bleich R.M."/>
            <person name="Grubbs K.J."/>
            <person name="Santa Maria K.C."/>
            <person name="Allen S.E."/>
            <person name="Farag S."/>
            <person name="Shank E.A."/>
            <person name="Bowers A."/>
        </authorList>
    </citation>
    <scope>NUCLEOTIDE SEQUENCE [LARGE SCALE GENOMIC DNA]</scope>
    <source>
        <strain evidence="2 3">AFS061806</strain>
    </source>
</reference>
<feature type="domain" description="PBSX phage terminase small subunit-like N-terminal" evidence="1">
    <location>
        <begin position="1"/>
        <end position="23"/>
    </location>
</feature>
<accession>A0A2B3U4F4</accession>
<protein>
    <recommendedName>
        <fullName evidence="1">PBSX phage terminase small subunit-like N-terminal domain-containing protein</fullName>
    </recommendedName>
</protein>